<dbReference type="RefSeq" id="XP_070886993.1">
    <property type="nucleotide sequence ID" value="XM_071032809.1"/>
</dbReference>
<name>A0ABR4LU17_9EURO</name>
<feature type="region of interest" description="Disordered" evidence="1">
    <location>
        <begin position="375"/>
        <end position="400"/>
    </location>
</feature>
<protein>
    <submittedName>
        <fullName evidence="2">Uncharacterized protein</fullName>
    </submittedName>
</protein>
<organism evidence="2 3">
    <name type="scientific">Aspergillus lucknowensis</name>
    <dbReference type="NCBI Taxonomy" id="176173"/>
    <lineage>
        <taxon>Eukaryota</taxon>
        <taxon>Fungi</taxon>
        <taxon>Dikarya</taxon>
        <taxon>Ascomycota</taxon>
        <taxon>Pezizomycotina</taxon>
        <taxon>Eurotiomycetes</taxon>
        <taxon>Eurotiomycetidae</taxon>
        <taxon>Eurotiales</taxon>
        <taxon>Aspergillaceae</taxon>
        <taxon>Aspergillus</taxon>
        <taxon>Aspergillus subgen. Nidulantes</taxon>
    </lineage>
</organism>
<feature type="region of interest" description="Disordered" evidence="1">
    <location>
        <begin position="148"/>
        <end position="181"/>
    </location>
</feature>
<reference evidence="2 3" key="1">
    <citation type="submission" date="2024-07" db="EMBL/GenBank/DDBJ databases">
        <title>Section-level genome sequencing and comparative genomics of Aspergillus sections Usti and Cavernicolus.</title>
        <authorList>
            <consortium name="Lawrence Berkeley National Laboratory"/>
            <person name="Nybo J.L."/>
            <person name="Vesth T.C."/>
            <person name="Theobald S."/>
            <person name="Frisvad J.C."/>
            <person name="Larsen T.O."/>
            <person name="Kjaerboelling I."/>
            <person name="Rothschild-Mancinelli K."/>
            <person name="Lyhne E.K."/>
            <person name="Kogle M.E."/>
            <person name="Barry K."/>
            <person name="Clum A."/>
            <person name="Na H."/>
            <person name="Ledsgaard L."/>
            <person name="Lin J."/>
            <person name="Lipzen A."/>
            <person name="Kuo A."/>
            <person name="Riley R."/>
            <person name="Mondo S."/>
            <person name="Labutti K."/>
            <person name="Haridas S."/>
            <person name="Pangalinan J."/>
            <person name="Salamov A.A."/>
            <person name="Simmons B.A."/>
            <person name="Magnuson J.K."/>
            <person name="Chen J."/>
            <person name="Drula E."/>
            <person name="Henrissat B."/>
            <person name="Wiebenga A."/>
            <person name="Lubbers R.J."/>
            <person name="Gomes A.C."/>
            <person name="Macurrencykelacurrency M.R."/>
            <person name="Stajich J."/>
            <person name="Grigoriev I.V."/>
            <person name="Mortensen U.H."/>
            <person name="De Vries R.P."/>
            <person name="Baker S.E."/>
            <person name="Andersen M.R."/>
        </authorList>
    </citation>
    <scope>NUCLEOTIDE SEQUENCE [LARGE SCALE GENOMIC DNA]</scope>
    <source>
        <strain evidence="2 3">CBS 449.75</strain>
    </source>
</reference>
<evidence type="ECO:0000313" key="3">
    <source>
        <dbReference type="Proteomes" id="UP001610432"/>
    </source>
</evidence>
<evidence type="ECO:0000313" key="2">
    <source>
        <dbReference type="EMBL" id="KAL2868014.1"/>
    </source>
</evidence>
<dbReference type="Proteomes" id="UP001610432">
    <property type="component" value="Unassembled WGS sequence"/>
</dbReference>
<sequence length="400" mass="44318">MVYNVGDAMAEALSRLDRISSHFRDHEQHTVANEVGRLSIMMVDAITEGLAHLPSNKHSFRNQGDGGRHAVAHPPIRDMVTLQEQAVMALLNEVEKGEKEKSDNGARGLLRPSASAGPSLSQPGSWAQVAGSVLSFQGSPRDAEQFVSPMSLTPYSPSKAGGQHSSGEGENGREPVSLPSLNVPEFPEKAGIIRVHGRIAKDSIQYITSRIHEGPLLEVRVETNGRTRVVFQHASHALELMRSHQNMEDMVGIGRFGLGYSIELAEIVNWNDDHRRMNQPTRERRRLSFARKRLFADHITPEKWKHDIRSIAGVANIDFLWVFNSGNATAVFTSTSIARKVLEVFDRLKEGRNPYSGVSVTYSSDPCEKDLVLVRESNRPSNRPSSRPHRGGHAGKKPIR</sequence>
<dbReference type="EMBL" id="JBFXLQ010000016">
    <property type="protein sequence ID" value="KAL2868014.1"/>
    <property type="molecule type" value="Genomic_DNA"/>
</dbReference>
<feature type="compositionally biased region" description="Basic residues" evidence="1">
    <location>
        <begin position="386"/>
        <end position="400"/>
    </location>
</feature>
<feature type="region of interest" description="Disordered" evidence="1">
    <location>
        <begin position="96"/>
        <end position="124"/>
    </location>
</feature>
<accession>A0ABR4LU17</accession>
<dbReference type="GeneID" id="98147881"/>
<keyword evidence="3" id="KW-1185">Reference proteome</keyword>
<evidence type="ECO:0000256" key="1">
    <source>
        <dbReference type="SAM" id="MobiDB-lite"/>
    </source>
</evidence>
<comment type="caution">
    <text evidence="2">The sequence shown here is derived from an EMBL/GenBank/DDBJ whole genome shotgun (WGS) entry which is preliminary data.</text>
</comment>
<gene>
    <name evidence="2" type="ORF">BJX67DRAFT_380568</name>
</gene>
<proteinExistence type="predicted"/>